<evidence type="ECO:0000256" key="1">
    <source>
        <dbReference type="SAM" id="MobiDB-lite"/>
    </source>
</evidence>
<sequence>MRHLLFIAVIFASGCAIVPENIKVADETALVSYEQVVSTGDTALTKPARWGGIIAGVENKQGSSEVEVVHFPLNGYGKPAVANESAGRFKVKMKGFLDPVVFEQGRTITFTGTVEAPTKGMIGEQDYVFPTLQGNSYHLWKKETVYDVSSIHYNYSSGWYSPFWYSTFPHRSRWGVTNSRIRMVERAPESNPKSGSTQQQQTRKSDSKPPNTINKSQ</sequence>
<keyword evidence="2" id="KW-0449">Lipoprotein</keyword>
<dbReference type="Pfam" id="PF03843">
    <property type="entry name" value="Slp"/>
    <property type="match status" value="1"/>
</dbReference>
<accession>A0A3N5XWA3</accession>
<dbReference type="AlphaFoldDB" id="A0A3N5XWA3"/>
<feature type="compositionally biased region" description="Polar residues" evidence="1">
    <location>
        <begin position="191"/>
        <end position="217"/>
    </location>
</feature>
<keyword evidence="3" id="KW-1185">Reference proteome</keyword>
<dbReference type="RefSeq" id="WP_124029205.1">
    <property type="nucleotide sequence ID" value="NZ_JBHRSN010000013.1"/>
</dbReference>
<dbReference type="EMBL" id="RPOK01000006">
    <property type="protein sequence ID" value="RPJ65077.1"/>
    <property type="molecule type" value="Genomic_DNA"/>
</dbReference>
<protein>
    <submittedName>
        <fullName evidence="2">Slp family lipoprotein</fullName>
    </submittedName>
</protein>
<proteinExistence type="predicted"/>
<dbReference type="InterPro" id="IPR004658">
    <property type="entry name" value="OMP_Slp"/>
</dbReference>
<dbReference type="PROSITE" id="PS51257">
    <property type="entry name" value="PROKAR_LIPOPROTEIN"/>
    <property type="match status" value="1"/>
</dbReference>
<evidence type="ECO:0000313" key="2">
    <source>
        <dbReference type="EMBL" id="RPJ65077.1"/>
    </source>
</evidence>
<feature type="region of interest" description="Disordered" evidence="1">
    <location>
        <begin position="185"/>
        <end position="217"/>
    </location>
</feature>
<name>A0A3N5XWA3_9ALTE</name>
<dbReference type="NCBIfam" id="TIGR00752">
    <property type="entry name" value="slp"/>
    <property type="match status" value="1"/>
</dbReference>
<evidence type="ECO:0000313" key="3">
    <source>
        <dbReference type="Proteomes" id="UP000275281"/>
    </source>
</evidence>
<dbReference type="PANTHER" id="PTHR37530:SF1">
    <property type="entry name" value="OUTER MEMBRANE PROTEIN SLP"/>
    <property type="match status" value="1"/>
</dbReference>
<dbReference type="PANTHER" id="PTHR37530">
    <property type="entry name" value="OUTER MEMBRANE PROTEIN SLP"/>
    <property type="match status" value="1"/>
</dbReference>
<organism evidence="2 3">
    <name type="scientific">Alteromonas sediminis</name>
    <dbReference type="NCBI Taxonomy" id="2259342"/>
    <lineage>
        <taxon>Bacteria</taxon>
        <taxon>Pseudomonadati</taxon>
        <taxon>Pseudomonadota</taxon>
        <taxon>Gammaproteobacteria</taxon>
        <taxon>Alteromonadales</taxon>
        <taxon>Alteromonadaceae</taxon>
        <taxon>Alteromonas/Salinimonas group</taxon>
        <taxon>Alteromonas</taxon>
    </lineage>
</organism>
<comment type="caution">
    <text evidence="2">The sequence shown here is derived from an EMBL/GenBank/DDBJ whole genome shotgun (WGS) entry which is preliminary data.</text>
</comment>
<gene>
    <name evidence="2" type="ORF">DRW07_17330</name>
</gene>
<dbReference type="OrthoDB" id="5295757at2"/>
<dbReference type="Proteomes" id="UP000275281">
    <property type="component" value="Unassembled WGS sequence"/>
</dbReference>
<dbReference type="GO" id="GO:0019867">
    <property type="term" value="C:outer membrane"/>
    <property type="evidence" value="ECO:0007669"/>
    <property type="project" value="InterPro"/>
</dbReference>
<reference evidence="2 3" key="1">
    <citation type="submission" date="2018-11" db="EMBL/GenBank/DDBJ databases">
        <authorList>
            <person name="Ye M.-Q."/>
            <person name="Du Z.-J."/>
        </authorList>
    </citation>
    <scope>NUCLEOTIDE SEQUENCE [LARGE SCALE GENOMIC DNA]</scope>
    <source>
        <strain evidence="2 3">U0105</strain>
    </source>
</reference>